<evidence type="ECO:0000313" key="7">
    <source>
        <dbReference type="EMBL" id="RVX21817.1"/>
    </source>
</evidence>
<protein>
    <submittedName>
        <fullName evidence="7">Agamous-like MADS-box protein AGL80</fullName>
    </submittedName>
</protein>
<evidence type="ECO:0000256" key="5">
    <source>
        <dbReference type="ARBA" id="ARBA00023242"/>
    </source>
</evidence>
<feature type="domain" description="MADS-box" evidence="6">
    <location>
        <begin position="42"/>
        <end position="90"/>
    </location>
</feature>
<sequence>MGEKKEAHVGCRGGKIREMRFDRLRDITALLISLDPSKHQAMARKKVKLQWIMNDTARRTTYKKRVKSLMKKVMELSTLCGVEACAIVYSPYDPQPEVWASPMEAVRVIGEFKCRPDQTKKRLDQEIYTRERVAKAKEQVVKQQKKNMRMEMQNLMDQCLAGVQGLQHLSIKELSDLTWSIDDRLKAINHQMEFFHHPAPQPGATAAPVAVPVAQNTHLEVALESLENQILLDTAPMPRDSLFSVAYPGGQDMMLPGLYDHYEDPSFWGLPSSLEDLAICLPSIFVRTHTT</sequence>
<name>A0A438KKX0_VITVI</name>
<dbReference type="GO" id="GO:0000981">
    <property type="term" value="F:DNA-binding transcription factor activity, RNA polymerase II-specific"/>
    <property type="evidence" value="ECO:0007669"/>
    <property type="project" value="InterPro"/>
</dbReference>
<dbReference type="GO" id="GO:0045944">
    <property type="term" value="P:positive regulation of transcription by RNA polymerase II"/>
    <property type="evidence" value="ECO:0007669"/>
    <property type="project" value="InterPro"/>
</dbReference>
<keyword evidence="2" id="KW-0805">Transcription regulation</keyword>
<evidence type="ECO:0000256" key="2">
    <source>
        <dbReference type="ARBA" id="ARBA00023015"/>
    </source>
</evidence>
<dbReference type="Gene3D" id="3.40.1810.10">
    <property type="entry name" value="Transcription factor, MADS-box"/>
    <property type="match status" value="1"/>
</dbReference>
<dbReference type="EMBL" id="QGNW01000004">
    <property type="protein sequence ID" value="RVX21817.1"/>
    <property type="molecule type" value="Genomic_DNA"/>
</dbReference>
<dbReference type="PRINTS" id="PR00404">
    <property type="entry name" value="MADSDOMAIN"/>
</dbReference>
<dbReference type="InterPro" id="IPR033897">
    <property type="entry name" value="SRF-like_MADS-box"/>
</dbReference>
<dbReference type="GO" id="GO:0005634">
    <property type="term" value="C:nucleus"/>
    <property type="evidence" value="ECO:0007669"/>
    <property type="project" value="UniProtKB-SubCell"/>
</dbReference>
<dbReference type="InterPro" id="IPR002100">
    <property type="entry name" value="TF_MADSbox"/>
</dbReference>
<dbReference type="InterPro" id="IPR050142">
    <property type="entry name" value="MADS-box/MEF2_TF"/>
</dbReference>
<keyword evidence="3" id="KW-0238">DNA-binding</keyword>
<proteinExistence type="predicted"/>
<organism evidence="7 8">
    <name type="scientific">Vitis vinifera</name>
    <name type="common">Grape</name>
    <dbReference type="NCBI Taxonomy" id="29760"/>
    <lineage>
        <taxon>Eukaryota</taxon>
        <taxon>Viridiplantae</taxon>
        <taxon>Streptophyta</taxon>
        <taxon>Embryophyta</taxon>
        <taxon>Tracheophyta</taxon>
        <taxon>Spermatophyta</taxon>
        <taxon>Magnoliopsida</taxon>
        <taxon>eudicotyledons</taxon>
        <taxon>Gunneridae</taxon>
        <taxon>Pentapetalae</taxon>
        <taxon>rosids</taxon>
        <taxon>Vitales</taxon>
        <taxon>Vitaceae</taxon>
        <taxon>Viteae</taxon>
        <taxon>Vitis</taxon>
    </lineage>
</organism>
<dbReference type="Pfam" id="PF00319">
    <property type="entry name" value="SRF-TF"/>
    <property type="match status" value="1"/>
</dbReference>
<evidence type="ECO:0000259" key="6">
    <source>
        <dbReference type="PROSITE" id="PS50066"/>
    </source>
</evidence>
<evidence type="ECO:0000313" key="8">
    <source>
        <dbReference type="Proteomes" id="UP000288805"/>
    </source>
</evidence>
<dbReference type="SMART" id="SM00432">
    <property type="entry name" value="MADS"/>
    <property type="match status" value="1"/>
</dbReference>
<dbReference type="GO" id="GO:0046983">
    <property type="term" value="F:protein dimerization activity"/>
    <property type="evidence" value="ECO:0007669"/>
    <property type="project" value="InterPro"/>
</dbReference>
<dbReference type="CDD" id="cd00266">
    <property type="entry name" value="MADS_SRF_like"/>
    <property type="match status" value="1"/>
</dbReference>
<evidence type="ECO:0000256" key="4">
    <source>
        <dbReference type="ARBA" id="ARBA00023163"/>
    </source>
</evidence>
<dbReference type="PANTHER" id="PTHR48019">
    <property type="entry name" value="SERUM RESPONSE FACTOR HOMOLOG"/>
    <property type="match status" value="1"/>
</dbReference>
<dbReference type="GO" id="GO:0000987">
    <property type="term" value="F:cis-regulatory region sequence-specific DNA binding"/>
    <property type="evidence" value="ECO:0007669"/>
    <property type="project" value="InterPro"/>
</dbReference>
<reference evidence="7 8" key="1">
    <citation type="journal article" date="2018" name="PLoS Genet.">
        <title>Population sequencing reveals clonal diversity and ancestral inbreeding in the grapevine cultivar Chardonnay.</title>
        <authorList>
            <person name="Roach M.J."/>
            <person name="Johnson D.L."/>
            <person name="Bohlmann J."/>
            <person name="van Vuuren H.J."/>
            <person name="Jones S.J."/>
            <person name="Pretorius I.S."/>
            <person name="Schmidt S.A."/>
            <person name="Borneman A.R."/>
        </authorList>
    </citation>
    <scope>NUCLEOTIDE SEQUENCE [LARGE SCALE GENOMIC DNA]</scope>
    <source>
        <strain evidence="8">cv. Chardonnay</strain>
        <tissue evidence="7">Leaf</tissue>
    </source>
</reference>
<dbReference type="Proteomes" id="UP000288805">
    <property type="component" value="Unassembled WGS sequence"/>
</dbReference>
<comment type="caution">
    <text evidence="7">The sequence shown here is derived from an EMBL/GenBank/DDBJ whole genome shotgun (WGS) entry which is preliminary data.</text>
</comment>
<dbReference type="PROSITE" id="PS50066">
    <property type="entry name" value="MADS_BOX_2"/>
    <property type="match status" value="1"/>
</dbReference>
<evidence type="ECO:0000256" key="1">
    <source>
        <dbReference type="ARBA" id="ARBA00004123"/>
    </source>
</evidence>
<accession>A0A438KKX0</accession>
<dbReference type="SUPFAM" id="SSF55455">
    <property type="entry name" value="SRF-like"/>
    <property type="match status" value="1"/>
</dbReference>
<dbReference type="AlphaFoldDB" id="A0A438KKX0"/>
<evidence type="ECO:0000256" key="3">
    <source>
        <dbReference type="ARBA" id="ARBA00023125"/>
    </source>
</evidence>
<keyword evidence="4" id="KW-0804">Transcription</keyword>
<dbReference type="InterPro" id="IPR036879">
    <property type="entry name" value="TF_MADSbox_sf"/>
</dbReference>
<comment type="subcellular location">
    <subcellularLocation>
        <location evidence="1">Nucleus</location>
    </subcellularLocation>
</comment>
<keyword evidence="5" id="KW-0539">Nucleus</keyword>
<gene>
    <name evidence="7" type="primary">AGL80_3</name>
    <name evidence="7" type="ORF">CK203_001612</name>
</gene>